<organism evidence="1 2">
    <name type="scientific">Muricoccus vinaceus</name>
    <dbReference type="NCBI Taxonomy" id="424704"/>
    <lineage>
        <taxon>Bacteria</taxon>
        <taxon>Pseudomonadati</taxon>
        <taxon>Pseudomonadota</taxon>
        <taxon>Alphaproteobacteria</taxon>
        <taxon>Acetobacterales</taxon>
        <taxon>Roseomonadaceae</taxon>
        <taxon>Muricoccus</taxon>
    </lineage>
</organism>
<name>A0ABV6IUQ0_9PROT</name>
<protein>
    <recommendedName>
        <fullName evidence="3">Phosphoribosylamine--glycine ligase</fullName>
    </recommendedName>
</protein>
<dbReference type="Proteomes" id="UP001589789">
    <property type="component" value="Unassembled WGS sequence"/>
</dbReference>
<evidence type="ECO:0008006" key="3">
    <source>
        <dbReference type="Google" id="ProtNLM"/>
    </source>
</evidence>
<evidence type="ECO:0000313" key="1">
    <source>
        <dbReference type="EMBL" id="MFC0387302.1"/>
    </source>
</evidence>
<accession>A0ABV6IUQ0</accession>
<evidence type="ECO:0000313" key="2">
    <source>
        <dbReference type="Proteomes" id="UP001589789"/>
    </source>
</evidence>
<reference evidence="1 2" key="1">
    <citation type="submission" date="2024-09" db="EMBL/GenBank/DDBJ databases">
        <authorList>
            <person name="Sun Q."/>
            <person name="Mori K."/>
        </authorList>
    </citation>
    <scope>NUCLEOTIDE SEQUENCE [LARGE SCALE GENOMIC DNA]</scope>
    <source>
        <strain evidence="1 2">CCM 7468</strain>
    </source>
</reference>
<keyword evidence="2" id="KW-1185">Reference proteome</keyword>
<proteinExistence type="predicted"/>
<dbReference type="EMBL" id="JBHLVZ010000060">
    <property type="protein sequence ID" value="MFC0387302.1"/>
    <property type="molecule type" value="Genomic_DNA"/>
</dbReference>
<dbReference type="PROSITE" id="PS51257">
    <property type="entry name" value="PROKAR_LIPOPROTEIN"/>
    <property type="match status" value="1"/>
</dbReference>
<comment type="caution">
    <text evidence="1">The sequence shown here is derived from an EMBL/GenBank/DDBJ whole genome shotgun (WGS) entry which is preliminary data.</text>
</comment>
<sequence>MIRPVLLLLPLLAACSANDPLPRADNAAEAACRREAEASPTVRAGYARLPPPENVTSFNRVKAEIAATERGAYLRCMRDKGLAPPGGVEPVRPPQ</sequence>
<gene>
    <name evidence="1" type="ORF">ACFFIC_17385</name>
</gene>
<dbReference type="RefSeq" id="WP_377052615.1">
    <property type="nucleotide sequence ID" value="NZ_JBHLVZ010000060.1"/>
</dbReference>